<feature type="transmembrane region" description="Helical" evidence="1">
    <location>
        <begin position="391"/>
        <end position="411"/>
    </location>
</feature>
<feature type="transmembrane region" description="Helical" evidence="1">
    <location>
        <begin position="281"/>
        <end position="301"/>
    </location>
</feature>
<keyword evidence="1" id="KW-1133">Transmembrane helix</keyword>
<feature type="transmembrane region" description="Helical" evidence="1">
    <location>
        <begin position="82"/>
        <end position="102"/>
    </location>
</feature>
<gene>
    <name evidence="2" type="ORF">UU14_C0025G0016</name>
</gene>
<comment type="caution">
    <text evidence="2">The sequence shown here is derived from an EMBL/GenBank/DDBJ whole genome shotgun (WGS) entry which is preliminary data.</text>
</comment>
<keyword evidence="1" id="KW-0472">Membrane</keyword>
<feature type="transmembrane region" description="Helical" evidence="1">
    <location>
        <begin position="360"/>
        <end position="379"/>
    </location>
</feature>
<evidence type="ECO:0008006" key="4">
    <source>
        <dbReference type="Google" id="ProtNLM"/>
    </source>
</evidence>
<evidence type="ECO:0000256" key="1">
    <source>
        <dbReference type="SAM" id="Phobius"/>
    </source>
</evidence>
<evidence type="ECO:0000313" key="3">
    <source>
        <dbReference type="Proteomes" id="UP000034664"/>
    </source>
</evidence>
<organism evidence="2 3">
    <name type="scientific">Candidatus Roizmanbacteria bacterium GW2011_GWB1_40_7</name>
    <dbReference type="NCBI Taxonomy" id="1618482"/>
    <lineage>
        <taxon>Bacteria</taxon>
        <taxon>Candidatus Roizmaniibacteriota</taxon>
    </lineage>
</organism>
<keyword evidence="1" id="KW-0812">Transmembrane</keyword>
<evidence type="ECO:0000313" key="2">
    <source>
        <dbReference type="EMBL" id="KKR71549.1"/>
    </source>
</evidence>
<accession>A0A0G0T3F0</accession>
<feature type="transmembrane region" description="Helical" evidence="1">
    <location>
        <begin position="313"/>
        <end position="330"/>
    </location>
</feature>
<sequence length="671" mass="76947">MTLPFISWLFPQTIIGGDWPFFWQKNINEFLSYTYAWDASLNSGLGKSNLEILWLNTYLGYGGHFLSNILHIPWNLAEKILFFWPIILFLILSPYVLSGLFTKRRLFRLLSSVVYLANTYTFMIASGGQVGILLSYAVAPLSLYYFIRLVRDSYSHRGIHTAIQFGLILSLQILFEPRMFIITLVSFVLFALLHIVVHPLTKKSFIQFFKMLLLNLLISVGLVLFLHSFWILPVIASLATKSSFTSLSTITTADYFSFTRFENAFSLLHANWPENIFGKTYFMRFQFLLVPLTGFSSLLFLKRSKLNNNPLSTTVILFSGALIILGSFLAKGTNDPLGAVYQFLITYVPGFVAFRDASKFFLLVSIGYSLLLPASLLLIAEKSFIKKLKQALLYIVLFFIVAWFFLHIPAWKGEIEGTFKQRTVPSEYTELYSEITGDEGFYRTLWVPRISRFAPSTNQHPAVSLTSLISPYDTDSLPSFFEDTESEKYLQTLGIRYVILPSDPYGELFLDDREFSQDMFDQTKSVLDQTSYLTFVKSINNLSIYSVEDPWDKVMVGTNNIFNHVAYSPISPSEYSVNLSTEDGDYVLLFNEHYDPNWKLIDSHGNAVGSVETERGMNSFPVSKEMTGTYRIYYSLQDWVNRGHRISIATVAGLGIYWLLRLRRKHDYDRS</sequence>
<dbReference type="EMBL" id="LBZM01000025">
    <property type="protein sequence ID" value="KKR71549.1"/>
    <property type="molecule type" value="Genomic_DNA"/>
</dbReference>
<dbReference type="AlphaFoldDB" id="A0A0G0T3F0"/>
<dbReference type="Proteomes" id="UP000034664">
    <property type="component" value="Unassembled WGS sequence"/>
</dbReference>
<name>A0A0G0T3F0_9BACT</name>
<reference evidence="2 3" key="1">
    <citation type="journal article" date="2015" name="Nature">
        <title>rRNA introns, odd ribosomes, and small enigmatic genomes across a large radiation of phyla.</title>
        <authorList>
            <person name="Brown C.T."/>
            <person name="Hug L.A."/>
            <person name="Thomas B.C."/>
            <person name="Sharon I."/>
            <person name="Castelle C.J."/>
            <person name="Singh A."/>
            <person name="Wilkins M.J."/>
            <person name="Williams K.H."/>
            <person name="Banfield J.F."/>
        </authorList>
    </citation>
    <scope>NUCLEOTIDE SEQUENCE [LARGE SCALE GENOMIC DNA]</scope>
</reference>
<feature type="transmembrane region" description="Helical" evidence="1">
    <location>
        <begin position="181"/>
        <end position="200"/>
    </location>
</feature>
<feature type="transmembrane region" description="Helical" evidence="1">
    <location>
        <begin position="122"/>
        <end position="146"/>
    </location>
</feature>
<feature type="transmembrane region" description="Helical" evidence="1">
    <location>
        <begin position="212"/>
        <end position="236"/>
    </location>
</feature>
<protein>
    <recommendedName>
        <fullName evidence="4">Membrane protein 6-pyruvoyl-tetrahydropterin synthase-related domain-containing protein</fullName>
    </recommendedName>
</protein>
<proteinExistence type="predicted"/>